<dbReference type="AlphaFoldDB" id="A0AAE0K976"/>
<keyword evidence="3" id="KW-0808">Transferase</keyword>
<keyword evidence="4" id="KW-1185">Reference proteome</keyword>
<comment type="similarity">
    <text evidence="1">Belongs to the methyltransferase superfamily. LaeA methyltransferase family.</text>
</comment>
<dbReference type="CDD" id="cd02440">
    <property type="entry name" value="AdoMet_MTases"/>
    <property type="match status" value="1"/>
</dbReference>
<feature type="compositionally biased region" description="Basic and acidic residues" evidence="2">
    <location>
        <begin position="153"/>
        <end position="165"/>
    </location>
</feature>
<dbReference type="EMBL" id="JAULSW010000008">
    <property type="protein sequence ID" value="KAK3372414.1"/>
    <property type="molecule type" value="Genomic_DNA"/>
</dbReference>
<proteinExistence type="inferred from homology"/>
<evidence type="ECO:0000256" key="1">
    <source>
        <dbReference type="ARBA" id="ARBA00038158"/>
    </source>
</evidence>
<dbReference type="PANTHER" id="PTHR43591">
    <property type="entry name" value="METHYLTRANSFERASE"/>
    <property type="match status" value="1"/>
</dbReference>
<feature type="region of interest" description="Disordered" evidence="2">
    <location>
        <begin position="144"/>
        <end position="165"/>
    </location>
</feature>
<sequence>MSRRQNAGSSSSSSLNLNLFSFIAFEDKDQLQSHCHLASDIQSDQLICLLIDLFSASRNPLVFAAAVERAIMASGSGSASGYHHGDGHGHGHDHEHHSSHLNKEFFNSEAATYDAKHEKTLSQIVMEIRSRLDFIGVDWVDDDSDSNGDDVAEQQKNDDAPAEPKRQVRLLDYACGTGVVSRALAPYTTQCVGIDLSENMAAAYNARAENQGLAVEEMHAYQGNLCTPENPSPPEFASPEFFGFDIAAVGLGFHHFDDPALAARRLVERLKPGGVLLILDFLPHDKMDSAHAASHTVTHHGFSETQIRELYEQAGAGTDFKLESVAVVFNRATESKPEMRRQLFLARGVKV</sequence>
<reference evidence="3" key="2">
    <citation type="submission" date="2023-06" db="EMBL/GenBank/DDBJ databases">
        <authorList>
            <consortium name="Lawrence Berkeley National Laboratory"/>
            <person name="Haridas S."/>
            <person name="Hensen N."/>
            <person name="Bonometti L."/>
            <person name="Westerberg I."/>
            <person name="Brannstrom I.O."/>
            <person name="Guillou S."/>
            <person name="Cros-Aarteil S."/>
            <person name="Calhoun S."/>
            <person name="Kuo A."/>
            <person name="Mondo S."/>
            <person name="Pangilinan J."/>
            <person name="Riley R."/>
            <person name="LaButti K."/>
            <person name="Andreopoulos B."/>
            <person name="Lipzen A."/>
            <person name="Chen C."/>
            <person name="Yanf M."/>
            <person name="Daum C."/>
            <person name="Ng V."/>
            <person name="Clum A."/>
            <person name="Steindorff A."/>
            <person name="Ohm R."/>
            <person name="Martin F."/>
            <person name="Silar P."/>
            <person name="Natvig D."/>
            <person name="Lalanne C."/>
            <person name="Gautier V."/>
            <person name="Ament-velasquez S.L."/>
            <person name="Kruys A."/>
            <person name="Hutchinson M.I."/>
            <person name="Powell A.J."/>
            <person name="Barry K."/>
            <person name="Miller A.N."/>
            <person name="Grigoriev I.V."/>
            <person name="Debuchy R."/>
            <person name="Gladieux P."/>
            <person name="Thoren M.H."/>
            <person name="Johannesson H."/>
        </authorList>
    </citation>
    <scope>NUCLEOTIDE SEQUENCE</scope>
    <source>
        <strain evidence="3">CBS 232.78</strain>
    </source>
</reference>
<evidence type="ECO:0000256" key="2">
    <source>
        <dbReference type="SAM" id="MobiDB-lite"/>
    </source>
</evidence>
<dbReference type="Gene3D" id="3.40.50.150">
    <property type="entry name" value="Vaccinia Virus protein VP39"/>
    <property type="match status" value="1"/>
</dbReference>
<dbReference type="GO" id="GO:0008168">
    <property type="term" value="F:methyltransferase activity"/>
    <property type="evidence" value="ECO:0007669"/>
    <property type="project" value="UniProtKB-KW"/>
</dbReference>
<reference evidence="3" key="1">
    <citation type="journal article" date="2023" name="Mol. Phylogenet. Evol.">
        <title>Genome-scale phylogeny and comparative genomics of the fungal order Sordariales.</title>
        <authorList>
            <person name="Hensen N."/>
            <person name="Bonometti L."/>
            <person name="Westerberg I."/>
            <person name="Brannstrom I.O."/>
            <person name="Guillou S."/>
            <person name="Cros-Aarteil S."/>
            <person name="Calhoun S."/>
            <person name="Haridas S."/>
            <person name="Kuo A."/>
            <person name="Mondo S."/>
            <person name="Pangilinan J."/>
            <person name="Riley R."/>
            <person name="LaButti K."/>
            <person name="Andreopoulos B."/>
            <person name="Lipzen A."/>
            <person name="Chen C."/>
            <person name="Yan M."/>
            <person name="Daum C."/>
            <person name="Ng V."/>
            <person name="Clum A."/>
            <person name="Steindorff A."/>
            <person name="Ohm R.A."/>
            <person name="Martin F."/>
            <person name="Silar P."/>
            <person name="Natvig D.O."/>
            <person name="Lalanne C."/>
            <person name="Gautier V."/>
            <person name="Ament-Velasquez S.L."/>
            <person name="Kruys A."/>
            <person name="Hutchinson M.I."/>
            <person name="Powell A.J."/>
            <person name="Barry K."/>
            <person name="Miller A.N."/>
            <person name="Grigoriev I.V."/>
            <person name="Debuchy R."/>
            <person name="Gladieux P."/>
            <person name="Hiltunen Thoren M."/>
            <person name="Johannesson H."/>
        </authorList>
    </citation>
    <scope>NUCLEOTIDE SEQUENCE</scope>
    <source>
        <strain evidence="3">CBS 232.78</strain>
    </source>
</reference>
<evidence type="ECO:0000313" key="4">
    <source>
        <dbReference type="Proteomes" id="UP001285441"/>
    </source>
</evidence>
<dbReference type="InterPro" id="IPR029063">
    <property type="entry name" value="SAM-dependent_MTases_sf"/>
</dbReference>
<protein>
    <submittedName>
        <fullName evidence="3">S-adenosyl-L-methionine-dependent methyltransferase</fullName>
    </submittedName>
</protein>
<dbReference type="GO" id="GO:0032259">
    <property type="term" value="P:methylation"/>
    <property type="evidence" value="ECO:0007669"/>
    <property type="project" value="UniProtKB-KW"/>
</dbReference>
<dbReference type="Proteomes" id="UP001285441">
    <property type="component" value="Unassembled WGS sequence"/>
</dbReference>
<dbReference type="PANTHER" id="PTHR43591:SF108">
    <property type="entry name" value="S-ADENOSYL-L-METHIONINE-DEPENDENT METHYLTRANSFERASE"/>
    <property type="match status" value="1"/>
</dbReference>
<organism evidence="3 4">
    <name type="scientific">Podospora didyma</name>
    <dbReference type="NCBI Taxonomy" id="330526"/>
    <lineage>
        <taxon>Eukaryota</taxon>
        <taxon>Fungi</taxon>
        <taxon>Dikarya</taxon>
        <taxon>Ascomycota</taxon>
        <taxon>Pezizomycotina</taxon>
        <taxon>Sordariomycetes</taxon>
        <taxon>Sordariomycetidae</taxon>
        <taxon>Sordariales</taxon>
        <taxon>Podosporaceae</taxon>
        <taxon>Podospora</taxon>
    </lineage>
</organism>
<evidence type="ECO:0000313" key="3">
    <source>
        <dbReference type="EMBL" id="KAK3372414.1"/>
    </source>
</evidence>
<gene>
    <name evidence="3" type="ORF">B0H63DRAFT_484640</name>
</gene>
<feature type="compositionally biased region" description="Basic and acidic residues" evidence="2">
    <location>
        <begin position="83"/>
        <end position="99"/>
    </location>
</feature>
<name>A0AAE0K976_9PEZI</name>
<comment type="caution">
    <text evidence="3">The sequence shown here is derived from an EMBL/GenBank/DDBJ whole genome shotgun (WGS) entry which is preliminary data.</text>
</comment>
<dbReference type="SUPFAM" id="SSF53335">
    <property type="entry name" value="S-adenosyl-L-methionine-dependent methyltransferases"/>
    <property type="match status" value="1"/>
</dbReference>
<keyword evidence="3" id="KW-0489">Methyltransferase</keyword>
<accession>A0AAE0K976</accession>
<dbReference type="Pfam" id="PF13489">
    <property type="entry name" value="Methyltransf_23"/>
    <property type="match status" value="1"/>
</dbReference>
<feature type="region of interest" description="Disordered" evidence="2">
    <location>
        <begin position="76"/>
        <end position="99"/>
    </location>
</feature>